<accession>A0A518DWF5</accession>
<keyword evidence="10" id="KW-1185">Reference proteome</keyword>
<proteinExistence type="predicted"/>
<evidence type="ECO:0000256" key="2">
    <source>
        <dbReference type="ARBA" id="ARBA00022670"/>
    </source>
</evidence>
<comment type="catalytic activity">
    <reaction evidence="1">
        <text>D-alanyl-D-alanine + H2O = 2 D-alanine</text>
        <dbReference type="Rhea" id="RHEA:20661"/>
        <dbReference type="ChEBI" id="CHEBI:15377"/>
        <dbReference type="ChEBI" id="CHEBI:57416"/>
        <dbReference type="ChEBI" id="CHEBI:57822"/>
        <dbReference type="EC" id="3.4.13.22"/>
    </reaction>
</comment>
<keyword evidence="2" id="KW-0645">Protease</keyword>
<dbReference type="AlphaFoldDB" id="A0A518DWF5"/>
<name>A0A518DWF5_9BACT</name>
<dbReference type="SUPFAM" id="SSF55166">
    <property type="entry name" value="Hedgehog/DD-peptidase"/>
    <property type="match status" value="1"/>
</dbReference>
<dbReference type="GO" id="GO:0006508">
    <property type="term" value="P:proteolysis"/>
    <property type="evidence" value="ECO:0007669"/>
    <property type="project" value="UniProtKB-KW"/>
</dbReference>
<dbReference type="PANTHER" id="PTHR43126">
    <property type="entry name" value="D-ALANYL-D-ALANINE DIPEPTIDASE"/>
    <property type="match status" value="1"/>
</dbReference>
<dbReference type="GO" id="GO:0160237">
    <property type="term" value="F:D-Ala-D-Ala dipeptidase activity"/>
    <property type="evidence" value="ECO:0007669"/>
    <property type="project" value="UniProtKB-EC"/>
</dbReference>
<dbReference type="PANTHER" id="PTHR43126:SF1">
    <property type="entry name" value="D-ALANYL-D-ALANINE DIPEPTIDASE"/>
    <property type="match status" value="1"/>
</dbReference>
<dbReference type="Proteomes" id="UP000317648">
    <property type="component" value="Chromosome"/>
</dbReference>
<evidence type="ECO:0000256" key="5">
    <source>
        <dbReference type="ARBA" id="ARBA00022833"/>
    </source>
</evidence>
<dbReference type="Gene3D" id="3.30.1380.10">
    <property type="match status" value="1"/>
</dbReference>
<evidence type="ECO:0000313" key="10">
    <source>
        <dbReference type="Proteomes" id="UP000317648"/>
    </source>
</evidence>
<gene>
    <name evidence="9" type="primary">ddpX</name>
    <name evidence="9" type="ORF">Pla8534_39890</name>
</gene>
<dbReference type="InterPro" id="IPR009045">
    <property type="entry name" value="Zn_M74/Hedgehog-like"/>
</dbReference>
<keyword evidence="8" id="KW-0961">Cell wall biogenesis/degradation</keyword>
<dbReference type="OrthoDB" id="9801430at2"/>
<dbReference type="InterPro" id="IPR000755">
    <property type="entry name" value="A_A_dipeptidase"/>
</dbReference>
<dbReference type="Pfam" id="PF01427">
    <property type="entry name" value="Peptidase_M15"/>
    <property type="match status" value="1"/>
</dbReference>
<evidence type="ECO:0000256" key="3">
    <source>
        <dbReference type="ARBA" id="ARBA00022723"/>
    </source>
</evidence>
<dbReference type="KEGG" id="lcre:Pla8534_39890"/>
<dbReference type="EC" id="3.4.13.22" evidence="9"/>
<dbReference type="GO" id="GO:0008237">
    <property type="term" value="F:metallopeptidase activity"/>
    <property type="evidence" value="ECO:0007669"/>
    <property type="project" value="UniProtKB-KW"/>
</dbReference>
<evidence type="ECO:0000256" key="4">
    <source>
        <dbReference type="ARBA" id="ARBA00022801"/>
    </source>
</evidence>
<keyword evidence="4 9" id="KW-0378">Hydrolase</keyword>
<organism evidence="9 10">
    <name type="scientific">Lignipirellula cremea</name>
    <dbReference type="NCBI Taxonomy" id="2528010"/>
    <lineage>
        <taxon>Bacteria</taxon>
        <taxon>Pseudomonadati</taxon>
        <taxon>Planctomycetota</taxon>
        <taxon>Planctomycetia</taxon>
        <taxon>Pirellulales</taxon>
        <taxon>Pirellulaceae</taxon>
        <taxon>Lignipirellula</taxon>
    </lineage>
</organism>
<reference evidence="9 10" key="1">
    <citation type="submission" date="2019-02" db="EMBL/GenBank/DDBJ databases">
        <title>Deep-cultivation of Planctomycetes and their phenomic and genomic characterization uncovers novel biology.</title>
        <authorList>
            <person name="Wiegand S."/>
            <person name="Jogler M."/>
            <person name="Boedeker C."/>
            <person name="Pinto D."/>
            <person name="Vollmers J."/>
            <person name="Rivas-Marin E."/>
            <person name="Kohn T."/>
            <person name="Peeters S.H."/>
            <person name="Heuer A."/>
            <person name="Rast P."/>
            <person name="Oberbeckmann S."/>
            <person name="Bunk B."/>
            <person name="Jeske O."/>
            <person name="Meyerdierks A."/>
            <person name="Storesund J.E."/>
            <person name="Kallscheuer N."/>
            <person name="Luecker S."/>
            <person name="Lage O.M."/>
            <person name="Pohl T."/>
            <person name="Merkel B.J."/>
            <person name="Hornburger P."/>
            <person name="Mueller R.-W."/>
            <person name="Bruemmer F."/>
            <person name="Labrenz M."/>
            <person name="Spormann A.M."/>
            <person name="Op den Camp H."/>
            <person name="Overmann J."/>
            <person name="Amann R."/>
            <person name="Jetten M.S.M."/>
            <person name="Mascher T."/>
            <person name="Medema M.H."/>
            <person name="Devos D.P."/>
            <person name="Kaster A.-K."/>
            <person name="Ovreas L."/>
            <person name="Rohde M."/>
            <person name="Galperin M.Y."/>
            <person name="Jogler C."/>
        </authorList>
    </citation>
    <scope>NUCLEOTIDE SEQUENCE [LARGE SCALE GENOMIC DNA]</scope>
    <source>
        <strain evidence="9 10">Pla85_3_4</strain>
    </source>
</reference>
<keyword evidence="5" id="KW-0862">Zinc</keyword>
<evidence type="ECO:0000256" key="8">
    <source>
        <dbReference type="ARBA" id="ARBA00023316"/>
    </source>
</evidence>
<dbReference type="RefSeq" id="WP_145054832.1">
    <property type="nucleotide sequence ID" value="NZ_CP036433.1"/>
</dbReference>
<dbReference type="GO" id="GO:0071555">
    <property type="term" value="P:cell wall organization"/>
    <property type="evidence" value="ECO:0007669"/>
    <property type="project" value="UniProtKB-KW"/>
</dbReference>
<keyword evidence="3" id="KW-0479">Metal-binding</keyword>
<evidence type="ECO:0000256" key="7">
    <source>
        <dbReference type="ARBA" id="ARBA00023049"/>
    </source>
</evidence>
<keyword evidence="7" id="KW-0482">Metalloprotease</keyword>
<evidence type="ECO:0000313" key="9">
    <source>
        <dbReference type="EMBL" id="QDU96170.1"/>
    </source>
</evidence>
<keyword evidence="6 9" id="KW-0224">Dipeptidase</keyword>
<protein>
    <submittedName>
        <fullName evidence="9">D-alanyl-D-alanine dipeptidase</fullName>
        <ecNumber evidence="9">3.4.13.22</ecNumber>
    </submittedName>
</protein>
<dbReference type="GO" id="GO:0046872">
    <property type="term" value="F:metal ion binding"/>
    <property type="evidence" value="ECO:0007669"/>
    <property type="project" value="UniProtKB-KW"/>
</dbReference>
<evidence type="ECO:0000256" key="6">
    <source>
        <dbReference type="ARBA" id="ARBA00022997"/>
    </source>
</evidence>
<evidence type="ECO:0000256" key="1">
    <source>
        <dbReference type="ARBA" id="ARBA00001362"/>
    </source>
</evidence>
<sequence>MTPTTDDAARRAYWAEQMQLGYDFVQELIAFPVEECGEPFASIRDAAQSAGVEMEFSDTKIVDDLDRIYFMRQSLIEPLMAVARDMNSRGWILKIEEGFRTQEMQRRLVRKPSVFDAILKKCIWECGGEMPPTELVFRRAIVLVANLPKIGTHMSGSAVDISVLDRNDGSEIDRGKPYLEMSELTPMRSPYISPAALHNRLEILAMMEAHGFMHFPYEFWHYNQGDAGGHILTGQTQPAPYGPVHWDPQTNQVTPYEDPHELLNPLERIEQEMAAATARARN</sequence>
<dbReference type="EMBL" id="CP036433">
    <property type="protein sequence ID" value="QDU96170.1"/>
    <property type="molecule type" value="Genomic_DNA"/>
</dbReference>